<evidence type="ECO:0000256" key="5">
    <source>
        <dbReference type="SAM" id="Coils"/>
    </source>
</evidence>
<dbReference type="InterPro" id="IPR047057">
    <property type="entry name" value="MerR_fam"/>
</dbReference>
<feature type="coiled-coil region" evidence="5">
    <location>
        <begin position="79"/>
        <end position="113"/>
    </location>
</feature>
<keyword evidence="5" id="KW-0175">Coiled coil</keyword>
<evidence type="ECO:0000256" key="1">
    <source>
        <dbReference type="ARBA" id="ARBA00022491"/>
    </source>
</evidence>
<feature type="domain" description="HTH merR-type" evidence="6">
    <location>
        <begin position="4"/>
        <end position="72"/>
    </location>
</feature>
<proteinExistence type="predicted"/>
<dbReference type="SUPFAM" id="SSF55136">
    <property type="entry name" value="Probable bacterial effector-binding domain"/>
    <property type="match status" value="1"/>
</dbReference>
<dbReference type="PANTHER" id="PTHR30204">
    <property type="entry name" value="REDOX-CYCLING DRUG-SENSING TRANSCRIPTIONAL ACTIVATOR SOXR"/>
    <property type="match status" value="1"/>
</dbReference>
<reference evidence="7" key="1">
    <citation type="journal article" date="2021" name="PeerJ">
        <title>Extensive microbial diversity within the chicken gut microbiome revealed by metagenomics and culture.</title>
        <authorList>
            <person name="Gilroy R."/>
            <person name="Ravi A."/>
            <person name="Getino M."/>
            <person name="Pursley I."/>
            <person name="Horton D.L."/>
            <person name="Alikhan N.F."/>
            <person name="Baker D."/>
            <person name="Gharbi K."/>
            <person name="Hall N."/>
            <person name="Watson M."/>
            <person name="Adriaenssens E.M."/>
            <person name="Foster-Nyarko E."/>
            <person name="Jarju S."/>
            <person name="Secka A."/>
            <person name="Antonio M."/>
            <person name="Oren A."/>
            <person name="Chaudhuri R.R."/>
            <person name="La Ragione R."/>
            <person name="Hildebrand F."/>
            <person name="Pallen M.J."/>
        </authorList>
    </citation>
    <scope>NUCLEOTIDE SEQUENCE</scope>
    <source>
        <strain evidence="7">ChiGjej1B1-1692</strain>
    </source>
</reference>
<accession>A0A9D2NWR7</accession>
<dbReference type="PROSITE" id="PS50937">
    <property type="entry name" value="HTH_MERR_2"/>
    <property type="match status" value="1"/>
</dbReference>
<dbReference type="Pfam" id="PF13411">
    <property type="entry name" value="MerR_1"/>
    <property type="match status" value="1"/>
</dbReference>
<name>A0A9D2NWR7_9FIRM</name>
<dbReference type="Gene3D" id="1.10.1660.10">
    <property type="match status" value="1"/>
</dbReference>
<dbReference type="EMBL" id="DWWK01000075">
    <property type="protein sequence ID" value="HJC38454.1"/>
    <property type="molecule type" value="Genomic_DNA"/>
</dbReference>
<comment type="caution">
    <text evidence="7">The sequence shown here is derived from an EMBL/GenBank/DDBJ whole genome shotgun (WGS) entry which is preliminary data.</text>
</comment>
<evidence type="ECO:0000313" key="7">
    <source>
        <dbReference type="EMBL" id="HJC38454.1"/>
    </source>
</evidence>
<protein>
    <submittedName>
        <fullName evidence="7">MerR family transcriptional regulator</fullName>
    </submittedName>
</protein>
<dbReference type="SMART" id="SM00871">
    <property type="entry name" value="AraC_E_bind"/>
    <property type="match status" value="1"/>
</dbReference>
<organism evidence="7 8">
    <name type="scientific">Candidatus Mediterraneibacter faecigallinarum</name>
    <dbReference type="NCBI Taxonomy" id="2838669"/>
    <lineage>
        <taxon>Bacteria</taxon>
        <taxon>Bacillati</taxon>
        <taxon>Bacillota</taxon>
        <taxon>Clostridia</taxon>
        <taxon>Lachnospirales</taxon>
        <taxon>Lachnospiraceae</taxon>
        <taxon>Mediterraneibacter</taxon>
    </lineage>
</organism>
<dbReference type="InterPro" id="IPR011256">
    <property type="entry name" value="Reg_factor_effector_dom_sf"/>
</dbReference>
<dbReference type="SMART" id="SM00422">
    <property type="entry name" value="HTH_MERR"/>
    <property type="match status" value="1"/>
</dbReference>
<dbReference type="InterPro" id="IPR010499">
    <property type="entry name" value="AraC_E-bd"/>
</dbReference>
<dbReference type="InterPro" id="IPR009061">
    <property type="entry name" value="DNA-bd_dom_put_sf"/>
</dbReference>
<dbReference type="AlphaFoldDB" id="A0A9D2NWR7"/>
<dbReference type="CDD" id="cd00592">
    <property type="entry name" value="HTH_MerR-like"/>
    <property type="match status" value="1"/>
</dbReference>
<keyword evidence="1" id="KW-0678">Repressor</keyword>
<evidence type="ECO:0000313" key="8">
    <source>
        <dbReference type="Proteomes" id="UP000823894"/>
    </source>
</evidence>
<dbReference type="PANTHER" id="PTHR30204:SF69">
    <property type="entry name" value="MERR-FAMILY TRANSCRIPTIONAL REGULATOR"/>
    <property type="match status" value="1"/>
</dbReference>
<dbReference type="Proteomes" id="UP000823894">
    <property type="component" value="Unassembled WGS sequence"/>
</dbReference>
<dbReference type="InterPro" id="IPR029442">
    <property type="entry name" value="GyrI-like"/>
</dbReference>
<keyword evidence="3" id="KW-0238">DNA-binding</keyword>
<evidence type="ECO:0000259" key="6">
    <source>
        <dbReference type="PROSITE" id="PS50937"/>
    </source>
</evidence>
<evidence type="ECO:0000256" key="4">
    <source>
        <dbReference type="ARBA" id="ARBA00023163"/>
    </source>
</evidence>
<dbReference type="SUPFAM" id="SSF46955">
    <property type="entry name" value="Putative DNA-binding domain"/>
    <property type="match status" value="1"/>
</dbReference>
<evidence type="ECO:0000256" key="3">
    <source>
        <dbReference type="ARBA" id="ARBA00023125"/>
    </source>
</evidence>
<sequence length="279" mass="32746">MKDYYKINEIARLYGIGADSLRYYERLGLLSPRRDVNGYRLYSLKDMYKLTVIRGLRTLDFSMEQIREFLEGQCVDNTLGQLRREQDILEEKLRELKRRKGLIAKRIAGLEEAKKITAGEITLTEMPERRCVCLEQYITRDEEMDFVIKKLHKKHADRIQDLGTQKIGAFFSDEVIWKGVANSYDSVFFILEGRREECDFVLPEGTYASCFYRGSYEQNAEQVRRVLDYLENEGLSASGGAFELYRIDNRDTIREEEFLTEIQIPVKMPAQQKVSGFRY</sequence>
<evidence type="ECO:0000256" key="2">
    <source>
        <dbReference type="ARBA" id="ARBA00023015"/>
    </source>
</evidence>
<dbReference type="InterPro" id="IPR000551">
    <property type="entry name" value="MerR-type_HTH_dom"/>
</dbReference>
<dbReference type="Gene3D" id="3.20.80.10">
    <property type="entry name" value="Regulatory factor, effector binding domain"/>
    <property type="match status" value="1"/>
</dbReference>
<keyword evidence="2" id="KW-0805">Transcription regulation</keyword>
<dbReference type="GO" id="GO:0003677">
    <property type="term" value="F:DNA binding"/>
    <property type="evidence" value="ECO:0007669"/>
    <property type="project" value="UniProtKB-KW"/>
</dbReference>
<dbReference type="Pfam" id="PF06445">
    <property type="entry name" value="GyrI-like"/>
    <property type="match status" value="1"/>
</dbReference>
<gene>
    <name evidence="7" type="ORF">H9757_05260</name>
</gene>
<keyword evidence="4" id="KW-0804">Transcription</keyword>
<reference evidence="7" key="2">
    <citation type="submission" date="2021-04" db="EMBL/GenBank/DDBJ databases">
        <authorList>
            <person name="Gilroy R."/>
        </authorList>
    </citation>
    <scope>NUCLEOTIDE SEQUENCE</scope>
    <source>
        <strain evidence="7">ChiGjej1B1-1692</strain>
    </source>
</reference>
<dbReference type="GO" id="GO:0003700">
    <property type="term" value="F:DNA-binding transcription factor activity"/>
    <property type="evidence" value="ECO:0007669"/>
    <property type="project" value="InterPro"/>
</dbReference>